<evidence type="ECO:0000313" key="4">
    <source>
        <dbReference type="Proteomes" id="UP000604046"/>
    </source>
</evidence>
<feature type="transmembrane region" description="Helical" evidence="1">
    <location>
        <begin position="817"/>
        <end position="839"/>
    </location>
</feature>
<dbReference type="InterPro" id="IPR013103">
    <property type="entry name" value="RVT_2"/>
</dbReference>
<reference evidence="3" key="1">
    <citation type="submission" date="2021-02" db="EMBL/GenBank/DDBJ databases">
        <authorList>
            <person name="Dougan E. K."/>
            <person name="Rhodes N."/>
            <person name="Thang M."/>
            <person name="Chan C."/>
        </authorList>
    </citation>
    <scope>NUCLEOTIDE SEQUENCE</scope>
</reference>
<dbReference type="PANTHER" id="PTHR11439">
    <property type="entry name" value="GAG-POL-RELATED RETROTRANSPOSON"/>
    <property type="match status" value="1"/>
</dbReference>
<dbReference type="AlphaFoldDB" id="A0A812PA24"/>
<protein>
    <submittedName>
        <fullName evidence="3">RE2 protein</fullName>
    </submittedName>
</protein>
<keyword evidence="1" id="KW-0812">Transmembrane</keyword>
<evidence type="ECO:0000256" key="1">
    <source>
        <dbReference type="SAM" id="Phobius"/>
    </source>
</evidence>
<dbReference type="Pfam" id="PF07727">
    <property type="entry name" value="RVT_2"/>
    <property type="match status" value="1"/>
</dbReference>
<dbReference type="CDD" id="cd09272">
    <property type="entry name" value="RNase_HI_RT_Ty1"/>
    <property type="match status" value="1"/>
</dbReference>
<sequence length="894" mass="100550">MSFFPRKLHGPMPWKGNRVSLTGYTPVFMERLSYKDRCYLLQCKFPLPEPQAEEGEKRKWLKMTLKETSLDDLAEEVDYAVFEAHQWALEEHLSIRRLIAEQECCILDEFHGSANESSEEKGSETREWLVKAKRAEEQLSKFLVKAAQVQQMVQENTALEAAEEVEFLQTKTIPTQEAMQELEKWRESLSDEVTSLVKELEVVEPTTQEKLDKLAEEPNAPVIEYVPSLVVFTRKQGTGRRRARICACGNFISSTAATEYEGPRSLSRHSLYAPGLDSTTFRCQVRHAAYMVWIIAGLDISKAFLTAPMNRAQREGRLVVVQPPRAAVKLGLCTKEERWIVRKALYGLAESPAAWVEWRDQRLQGMSWVSKDGQAMSFQRSNADPSLFLIMAQEKLEGASKLVGTMGLYVDDFLMAGTMTVLREALEQIRKEWKTSEPEFCGPGCGDGFLKFLGVQIWYRNGSFFLNQEDFVRDLLNRRGYQIDETGKGSNLPMVKETPGEEEEVDIPSLRAAQGAVGEFLWVAIKTRPDLAFCTSQLSLWTSRRPRFVVTKAEEVFRYLAATPTLGLTFGAIATCEKERNEVLRYGRGVKVVESYADAIFNAGENEKSHSGAVVVWGDCPVMWATQRQSTVALSTAEAELHASIEGATMIQSCTPIIAALVGTGEESLQKVLYTDSVSTCSIIQYPAGSWRTRHLRIRAAGVRSLVDRGYMVIAHLRGEYMIADLLTKLMSGQVYAKQKALWGLRLLVQGTDLKKASLAMAVMMVAASLQGMATGSEEVSTAGFFCSEEGVCKVANTSTVMVLAQGIEMVVNNSDLVAYLVAAIILWELAWCLFRRLYKWLWIRKRWLFLRVPLCIQQWVGTVCTQAVTVMFCDIHSSELRRFVSIASRMAGW</sequence>
<keyword evidence="1" id="KW-0472">Membrane</keyword>
<accession>A0A812PA24</accession>
<dbReference type="EMBL" id="CAJNDS010002135">
    <property type="protein sequence ID" value="CAE7346166.1"/>
    <property type="molecule type" value="Genomic_DNA"/>
</dbReference>
<evidence type="ECO:0000259" key="2">
    <source>
        <dbReference type="Pfam" id="PF07727"/>
    </source>
</evidence>
<organism evidence="3 4">
    <name type="scientific">Symbiodinium natans</name>
    <dbReference type="NCBI Taxonomy" id="878477"/>
    <lineage>
        <taxon>Eukaryota</taxon>
        <taxon>Sar</taxon>
        <taxon>Alveolata</taxon>
        <taxon>Dinophyceae</taxon>
        <taxon>Suessiales</taxon>
        <taxon>Symbiodiniaceae</taxon>
        <taxon>Symbiodinium</taxon>
    </lineage>
</organism>
<comment type="caution">
    <text evidence="3">The sequence shown here is derived from an EMBL/GenBank/DDBJ whole genome shotgun (WGS) entry which is preliminary data.</text>
</comment>
<proteinExistence type="predicted"/>
<gene>
    <name evidence="3" type="primary">RE2</name>
    <name evidence="3" type="ORF">SNAT2548_LOCUS18161</name>
</gene>
<keyword evidence="1" id="KW-1133">Transmembrane helix</keyword>
<feature type="domain" description="Reverse transcriptase Ty1/copia-type" evidence="2">
    <location>
        <begin position="229"/>
        <end position="478"/>
    </location>
</feature>
<dbReference type="Proteomes" id="UP000604046">
    <property type="component" value="Unassembled WGS sequence"/>
</dbReference>
<evidence type="ECO:0000313" key="3">
    <source>
        <dbReference type="EMBL" id="CAE7346166.1"/>
    </source>
</evidence>
<name>A0A812PA24_9DINO</name>
<keyword evidence="4" id="KW-1185">Reference proteome</keyword>
<dbReference type="OrthoDB" id="1721964at2759"/>
<dbReference type="PANTHER" id="PTHR11439:SF509">
    <property type="entry name" value="RNA-DIRECTED DNA POLYMERASE"/>
    <property type="match status" value="1"/>
</dbReference>